<keyword evidence="5" id="KW-0808">Transferase</keyword>
<proteinExistence type="predicted"/>
<evidence type="ECO:0000259" key="12">
    <source>
        <dbReference type="PROSITE" id="PS50885"/>
    </source>
</evidence>
<accession>F5YFW3</accession>
<evidence type="ECO:0000256" key="9">
    <source>
        <dbReference type="ARBA" id="ARBA00023012"/>
    </source>
</evidence>
<reference evidence="14" key="1">
    <citation type="submission" date="2009-12" db="EMBL/GenBank/DDBJ databases">
        <title>Complete sequence of Treponema azotonutricium strain ZAS-9.</title>
        <authorList>
            <person name="Tetu S.G."/>
            <person name="Matson E."/>
            <person name="Ren Q."/>
            <person name="Seshadri R."/>
            <person name="Elbourne L."/>
            <person name="Hassan K.A."/>
            <person name="Durkin A."/>
            <person name="Radune D."/>
            <person name="Mohamoud Y."/>
            <person name="Shay R."/>
            <person name="Jin S."/>
            <person name="Zhang X."/>
            <person name="Lucey K."/>
            <person name="Ballor N.R."/>
            <person name="Ottesen E."/>
            <person name="Rosenthal R."/>
            <person name="Allen A."/>
            <person name="Leadbetter J.R."/>
            <person name="Paulsen I.T."/>
        </authorList>
    </citation>
    <scope>NUCLEOTIDE SEQUENCE [LARGE SCALE GENOMIC DNA]</scope>
    <source>
        <strain evidence="14">ATCC BAA-888 / DSM 13862 / ZAS-9</strain>
    </source>
</reference>
<dbReference type="SMART" id="SM00304">
    <property type="entry name" value="HAMP"/>
    <property type="match status" value="1"/>
</dbReference>
<keyword evidence="14" id="KW-1185">Reference proteome</keyword>
<feature type="transmembrane region" description="Helical" evidence="10">
    <location>
        <begin position="271"/>
        <end position="293"/>
    </location>
</feature>
<keyword evidence="9" id="KW-0902">Two-component regulatory system</keyword>
<dbReference type="InterPro" id="IPR036097">
    <property type="entry name" value="HisK_dim/P_sf"/>
</dbReference>
<dbReference type="EMBL" id="CP001841">
    <property type="protein sequence ID" value="AEF83014.1"/>
    <property type="molecule type" value="Genomic_DNA"/>
</dbReference>
<dbReference type="InterPro" id="IPR003660">
    <property type="entry name" value="HAMP_dom"/>
</dbReference>
<evidence type="ECO:0000259" key="11">
    <source>
        <dbReference type="PROSITE" id="PS50109"/>
    </source>
</evidence>
<dbReference type="InParanoid" id="F5YFW3"/>
<gene>
    <name evidence="13" type="ordered locus">TREAZ_1344</name>
</gene>
<dbReference type="OrthoDB" id="1931120at2"/>
<evidence type="ECO:0000256" key="5">
    <source>
        <dbReference type="ARBA" id="ARBA00022679"/>
    </source>
</evidence>
<evidence type="ECO:0000313" key="14">
    <source>
        <dbReference type="Proteomes" id="UP000009222"/>
    </source>
</evidence>
<feature type="domain" description="HAMP" evidence="12">
    <location>
        <begin position="294"/>
        <end position="346"/>
    </location>
</feature>
<dbReference type="CDD" id="cd00082">
    <property type="entry name" value="HisKA"/>
    <property type="match status" value="1"/>
</dbReference>
<dbReference type="InterPro" id="IPR036890">
    <property type="entry name" value="HATPase_C_sf"/>
</dbReference>
<dbReference type="CDD" id="cd06225">
    <property type="entry name" value="HAMP"/>
    <property type="match status" value="1"/>
</dbReference>
<dbReference type="SUPFAM" id="SSF55874">
    <property type="entry name" value="ATPase domain of HSP90 chaperone/DNA topoisomerase II/histidine kinase"/>
    <property type="match status" value="1"/>
</dbReference>
<dbReference type="GO" id="GO:0000155">
    <property type="term" value="F:phosphorelay sensor kinase activity"/>
    <property type="evidence" value="ECO:0007669"/>
    <property type="project" value="InterPro"/>
</dbReference>
<feature type="domain" description="Histidine kinase" evidence="11">
    <location>
        <begin position="363"/>
        <end position="577"/>
    </location>
</feature>
<dbReference type="InterPro" id="IPR003661">
    <property type="entry name" value="HisK_dim/P_dom"/>
</dbReference>
<dbReference type="PRINTS" id="PR00344">
    <property type="entry name" value="BCTRLSENSOR"/>
</dbReference>
<protein>
    <recommendedName>
        <fullName evidence="3">histidine kinase</fullName>
        <ecNumber evidence="3">2.7.13.3</ecNumber>
    </recommendedName>
</protein>
<comment type="catalytic activity">
    <reaction evidence="1">
        <text>ATP + protein L-histidine = ADP + protein N-phospho-L-histidine.</text>
        <dbReference type="EC" id="2.7.13.3"/>
    </reaction>
</comment>
<dbReference type="SUPFAM" id="SSF158472">
    <property type="entry name" value="HAMP domain-like"/>
    <property type="match status" value="1"/>
</dbReference>
<dbReference type="Gene3D" id="1.10.287.130">
    <property type="match status" value="1"/>
</dbReference>
<reference evidence="13 14" key="2">
    <citation type="journal article" date="2011" name="ISME J.">
        <title>RNA-seq reveals cooperative metabolic interactions between two termite-gut spirochete species in co-culture.</title>
        <authorList>
            <person name="Rosenthal A.Z."/>
            <person name="Matson E.G."/>
            <person name="Eldar A."/>
            <person name="Leadbetter J.R."/>
        </authorList>
    </citation>
    <scope>NUCLEOTIDE SEQUENCE [LARGE SCALE GENOMIC DNA]</scope>
    <source>
        <strain evidence="14">ATCC BAA-888 / DSM 13862 / ZAS-9</strain>
    </source>
</reference>
<evidence type="ECO:0000256" key="10">
    <source>
        <dbReference type="SAM" id="Phobius"/>
    </source>
</evidence>
<dbReference type="eggNOG" id="COG5000">
    <property type="taxonomic scope" value="Bacteria"/>
</dbReference>
<keyword evidence="8" id="KW-0067">ATP-binding</keyword>
<dbReference type="PROSITE" id="PS50109">
    <property type="entry name" value="HIS_KIN"/>
    <property type="match status" value="1"/>
</dbReference>
<comment type="subcellular location">
    <subcellularLocation>
        <location evidence="2">Membrane</location>
    </subcellularLocation>
</comment>
<evidence type="ECO:0000256" key="7">
    <source>
        <dbReference type="ARBA" id="ARBA00022777"/>
    </source>
</evidence>
<keyword evidence="7 13" id="KW-0418">Kinase</keyword>
<dbReference type="Gene3D" id="6.10.340.10">
    <property type="match status" value="1"/>
</dbReference>
<dbReference type="InterPro" id="IPR003594">
    <property type="entry name" value="HATPase_dom"/>
</dbReference>
<dbReference type="GO" id="GO:0005524">
    <property type="term" value="F:ATP binding"/>
    <property type="evidence" value="ECO:0007669"/>
    <property type="project" value="UniProtKB-KW"/>
</dbReference>
<dbReference type="KEGG" id="taz:TREAZ_1344"/>
<keyword evidence="10" id="KW-1133">Transmembrane helix</keyword>
<dbReference type="PANTHER" id="PTHR43065">
    <property type="entry name" value="SENSOR HISTIDINE KINASE"/>
    <property type="match status" value="1"/>
</dbReference>
<dbReference type="Gene3D" id="3.30.565.10">
    <property type="entry name" value="Histidine kinase-like ATPase, C-terminal domain"/>
    <property type="match status" value="1"/>
</dbReference>
<dbReference type="SMART" id="SM00387">
    <property type="entry name" value="HATPase_c"/>
    <property type="match status" value="1"/>
</dbReference>
<dbReference type="STRING" id="545695.TREAZ_1344"/>
<sequence>MKNRRTHPKYSIINVQGLVLIYLLLTVLTILFFRSTISSLLETGSIPEPQSLMAFFIIPAVLLVFLAVSIMDMARDFVGQLPWGRFQAKLVFYFVITVVLAAMPVVLLTNLAVGELLKFWRTIDVDSAMDAAQGFAMDTYSLNMEKLEAKVRNGDFDIAENSEAQTLPREVSGIQDFSLRAGGIWAERDFLGDESLRLPSPPLRQQGFAPRELPRDADVIRYVLNPDADHIRVITWRLREGFNRDLETIENERARFLIIDSIKYNIERLLVFYYGVFFLPAILMTLIIAFSFARRITSPIRNLTEATRKVTEGDFSIQILPRKGDELALLVRSFNAMVRELENSRAALVKTEKISIWQTMAEQLAHEIKNPLTPIRLSAERMLRRWQNEPEKIGEILENSMLAIIQETEGLATLLTEFRTLSKPMEPSRSWTEIRGLAEEAIEPYRASHPGVDFDIGNVEKGISIKIDRHRLGQILTNLIINAIDAMEGTGLIEIRTDLIKKQARRYCRLSIRDSGKGISEEDAKNIFTPYFTTKKSGTGLGLPIVERIVNEHGGAIWFDSARGTGTTFYIDLPTDENSYEAKEP</sequence>
<keyword evidence="6" id="KW-0547">Nucleotide-binding</keyword>
<evidence type="ECO:0000256" key="4">
    <source>
        <dbReference type="ARBA" id="ARBA00022553"/>
    </source>
</evidence>
<name>F5YFW3_LEAAZ</name>
<dbReference type="SUPFAM" id="SSF47384">
    <property type="entry name" value="Homodimeric domain of signal transducing histidine kinase"/>
    <property type="match status" value="1"/>
</dbReference>
<dbReference type="SMART" id="SM00388">
    <property type="entry name" value="HisKA"/>
    <property type="match status" value="1"/>
</dbReference>
<feature type="transmembrane region" description="Helical" evidence="10">
    <location>
        <begin position="52"/>
        <end position="70"/>
    </location>
</feature>
<dbReference type="PROSITE" id="PS50885">
    <property type="entry name" value="HAMP"/>
    <property type="match status" value="1"/>
</dbReference>
<dbReference type="GO" id="GO:0016020">
    <property type="term" value="C:membrane"/>
    <property type="evidence" value="ECO:0007669"/>
    <property type="project" value="UniProtKB-SubCell"/>
</dbReference>
<evidence type="ECO:0000256" key="8">
    <source>
        <dbReference type="ARBA" id="ARBA00022840"/>
    </source>
</evidence>
<dbReference type="HOGENOM" id="CLU_019564_2_0_12"/>
<dbReference type="InterPro" id="IPR005467">
    <property type="entry name" value="His_kinase_dom"/>
</dbReference>
<dbReference type="AlphaFoldDB" id="F5YFW3"/>
<dbReference type="EC" id="2.7.13.3" evidence="3"/>
<dbReference type="RefSeq" id="WP_015710656.1">
    <property type="nucleotide sequence ID" value="NC_015577.1"/>
</dbReference>
<keyword evidence="10" id="KW-0812">Transmembrane</keyword>
<evidence type="ECO:0000256" key="6">
    <source>
        <dbReference type="ARBA" id="ARBA00022741"/>
    </source>
</evidence>
<dbReference type="Pfam" id="PF00672">
    <property type="entry name" value="HAMP"/>
    <property type="match status" value="1"/>
</dbReference>
<evidence type="ECO:0000313" key="13">
    <source>
        <dbReference type="EMBL" id="AEF83014.1"/>
    </source>
</evidence>
<dbReference type="Pfam" id="PF02518">
    <property type="entry name" value="HATPase_c"/>
    <property type="match status" value="1"/>
</dbReference>
<feature type="transmembrane region" description="Helical" evidence="10">
    <location>
        <begin position="90"/>
        <end position="113"/>
    </location>
</feature>
<dbReference type="Proteomes" id="UP000009222">
    <property type="component" value="Chromosome"/>
</dbReference>
<dbReference type="PANTHER" id="PTHR43065:SF46">
    <property type="entry name" value="C4-DICARBOXYLATE TRANSPORT SENSOR PROTEIN DCTB"/>
    <property type="match status" value="1"/>
</dbReference>
<evidence type="ECO:0000256" key="1">
    <source>
        <dbReference type="ARBA" id="ARBA00000085"/>
    </source>
</evidence>
<evidence type="ECO:0000256" key="2">
    <source>
        <dbReference type="ARBA" id="ARBA00004370"/>
    </source>
</evidence>
<keyword evidence="10" id="KW-0472">Membrane</keyword>
<dbReference type="InterPro" id="IPR004358">
    <property type="entry name" value="Sig_transdc_His_kin-like_C"/>
</dbReference>
<feature type="transmembrane region" description="Helical" evidence="10">
    <location>
        <begin position="12"/>
        <end position="32"/>
    </location>
</feature>
<evidence type="ECO:0000256" key="3">
    <source>
        <dbReference type="ARBA" id="ARBA00012438"/>
    </source>
</evidence>
<organism evidence="13 14">
    <name type="scientific">Leadbettera azotonutricia (strain ATCC BAA-888 / DSM 13862 / ZAS-9)</name>
    <name type="common">Treponema azotonutricium</name>
    <dbReference type="NCBI Taxonomy" id="545695"/>
    <lineage>
        <taxon>Bacteria</taxon>
        <taxon>Pseudomonadati</taxon>
        <taxon>Spirochaetota</taxon>
        <taxon>Spirochaetia</taxon>
        <taxon>Spirochaetales</taxon>
        <taxon>Breznakiellaceae</taxon>
        <taxon>Leadbettera</taxon>
    </lineage>
</organism>
<dbReference type="Pfam" id="PF00512">
    <property type="entry name" value="HisKA"/>
    <property type="match status" value="1"/>
</dbReference>
<keyword evidence="4" id="KW-0597">Phosphoprotein</keyword>